<reference evidence="2 3" key="1">
    <citation type="submission" date="2023-10" db="EMBL/GenBank/DDBJ databases">
        <title>Draft Genome Sequence of Bacillus thuringiensis serovar. toumanoffi 4059: Identification of a Novel Cry Protein Candidate.</title>
        <authorList>
            <person name="Murdoch R.W."/>
            <person name="Gemler B."/>
            <person name="Heater B.S."/>
        </authorList>
    </citation>
    <scope>NUCLEOTIDE SEQUENCE [LARGE SCALE GENOMIC DNA]</scope>
    <source>
        <strain evidence="2 3">4059</strain>
    </source>
</reference>
<sequence>MNILESAYQVTVLLLLLCTFSYYVHLRRVKRERKFSVPEIIMYILTQVAFVLWVVCYFLERLS</sequence>
<name>A0ABD5IA81_BACTU</name>
<dbReference type="AlphaFoldDB" id="A0ABD5IA81"/>
<evidence type="ECO:0000313" key="3">
    <source>
        <dbReference type="Proteomes" id="UP001272716"/>
    </source>
</evidence>
<accession>A0ABD5IA81</accession>
<dbReference type="EMBL" id="JAWQCK010000011">
    <property type="protein sequence ID" value="MDW9214080.1"/>
    <property type="molecule type" value="Genomic_DNA"/>
</dbReference>
<comment type="caution">
    <text evidence="2">The sequence shown here is derived from an EMBL/GenBank/DDBJ whole genome shotgun (WGS) entry which is preliminary data.</text>
</comment>
<protein>
    <submittedName>
        <fullName evidence="2">Uncharacterized protein</fullName>
    </submittedName>
</protein>
<dbReference type="Proteomes" id="UP001272716">
    <property type="component" value="Unassembled WGS sequence"/>
</dbReference>
<keyword evidence="1" id="KW-0812">Transmembrane</keyword>
<gene>
    <name evidence="2" type="ORF">BTTOUR_35610</name>
</gene>
<keyword evidence="1" id="KW-1133">Transmembrane helix</keyword>
<feature type="transmembrane region" description="Helical" evidence="1">
    <location>
        <begin position="40"/>
        <end position="60"/>
    </location>
</feature>
<evidence type="ECO:0000256" key="1">
    <source>
        <dbReference type="SAM" id="Phobius"/>
    </source>
</evidence>
<organism evidence="2 3">
    <name type="scientific">Bacillus thuringiensis serovar toumanoffi</name>
    <dbReference type="NCBI Taxonomy" id="180862"/>
    <lineage>
        <taxon>Bacteria</taxon>
        <taxon>Bacillati</taxon>
        <taxon>Bacillota</taxon>
        <taxon>Bacilli</taxon>
        <taxon>Bacillales</taxon>
        <taxon>Bacillaceae</taxon>
        <taxon>Bacillus</taxon>
        <taxon>Bacillus cereus group</taxon>
    </lineage>
</organism>
<feature type="transmembrane region" description="Helical" evidence="1">
    <location>
        <begin position="6"/>
        <end position="24"/>
    </location>
</feature>
<keyword evidence="1" id="KW-0472">Membrane</keyword>
<proteinExistence type="predicted"/>
<evidence type="ECO:0000313" key="2">
    <source>
        <dbReference type="EMBL" id="MDW9214080.1"/>
    </source>
</evidence>